<comment type="subcellular location">
    <subcellularLocation>
        <location evidence="3">Cytoplasm</location>
    </subcellularLocation>
    <subcellularLocation>
        <location evidence="2">Nucleus</location>
    </subcellularLocation>
</comment>
<dbReference type="InterPro" id="IPR039024">
    <property type="entry name" value="RTC4"/>
</dbReference>
<keyword evidence="11" id="KW-1185">Reference proteome</keyword>
<evidence type="ECO:0000259" key="9">
    <source>
        <dbReference type="SMART" id="SM01312"/>
    </source>
</evidence>
<evidence type="ECO:0000256" key="5">
    <source>
        <dbReference type="ARBA" id="ARBA00015162"/>
    </source>
</evidence>
<dbReference type="OMA" id="MFMERAR"/>
<dbReference type="PANTHER" id="PTHR41391">
    <property type="entry name" value="RESTRICTION OF TELOMERE CAPPING PROTEIN 4"/>
    <property type="match status" value="1"/>
</dbReference>
<evidence type="ECO:0000256" key="2">
    <source>
        <dbReference type="ARBA" id="ARBA00004123"/>
    </source>
</evidence>
<comment type="function">
    <text evidence="1">May be involved in a process influencing telomere capping.</text>
</comment>
<comment type="similarity">
    <text evidence="4">Belongs to the RTC4 family.</text>
</comment>
<keyword evidence="7" id="KW-0539">Nucleus</keyword>
<feature type="region of interest" description="Disordered" evidence="8">
    <location>
        <begin position="309"/>
        <end position="353"/>
    </location>
</feature>
<evidence type="ECO:0000313" key="11">
    <source>
        <dbReference type="Proteomes" id="UP000078561"/>
    </source>
</evidence>
<evidence type="ECO:0000313" key="10">
    <source>
        <dbReference type="EMBL" id="SAM06790.1"/>
    </source>
</evidence>
<dbReference type="AlphaFoldDB" id="A0A168RFZ9"/>
<evidence type="ECO:0000256" key="1">
    <source>
        <dbReference type="ARBA" id="ARBA00002738"/>
    </source>
</evidence>
<evidence type="ECO:0000256" key="4">
    <source>
        <dbReference type="ARBA" id="ARBA00009461"/>
    </source>
</evidence>
<evidence type="ECO:0000256" key="7">
    <source>
        <dbReference type="ARBA" id="ARBA00023242"/>
    </source>
</evidence>
<feature type="domain" description="Restriction of telomere capping protein 4 C-terminal" evidence="9">
    <location>
        <begin position="189"/>
        <end position="321"/>
    </location>
</feature>
<dbReference type="GO" id="GO:0005634">
    <property type="term" value="C:nucleus"/>
    <property type="evidence" value="ECO:0007669"/>
    <property type="project" value="UniProtKB-SubCell"/>
</dbReference>
<dbReference type="InterPro" id="IPR028094">
    <property type="entry name" value="RTC4_C"/>
</dbReference>
<name>A0A168RFZ9_ABSGL</name>
<protein>
    <recommendedName>
        <fullName evidence="5">Restriction of telomere capping protein 4</fullName>
    </recommendedName>
</protein>
<dbReference type="Proteomes" id="UP000078561">
    <property type="component" value="Unassembled WGS sequence"/>
</dbReference>
<dbReference type="PANTHER" id="PTHR41391:SF1">
    <property type="entry name" value="RESTRICTION OF TELOMERE CAPPING PROTEIN 4"/>
    <property type="match status" value="1"/>
</dbReference>
<dbReference type="Pfam" id="PF14474">
    <property type="entry name" value="RTC4"/>
    <property type="match status" value="1"/>
</dbReference>
<organism evidence="10">
    <name type="scientific">Absidia glauca</name>
    <name type="common">Pin mould</name>
    <dbReference type="NCBI Taxonomy" id="4829"/>
    <lineage>
        <taxon>Eukaryota</taxon>
        <taxon>Fungi</taxon>
        <taxon>Fungi incertae sedis</taxon>
        <taxon>Mucoromycota</taxon>
        <taxon>Mucoromycotina</taxon>
        <taxon>Mucoromycetes</taxon>
        <taxon>Mucorales</taxon>
        <taxon>Cunninghamellaceae</taxon>
        <taxon>Absidia</taxon>
    </lineage>
</organism>
<feature type="region of interest" description="Disordered" evidence="8">
    <location>
        <begin position="39"/>
        <end position="62"/>
    </location>
</feature>
<evidence type="ECO:0000256" key="8">
    <source>
        <dbReference type="SAM" id="MobiDB-lite"/>
    </source>
</evidence>
<keyword evidence="6" id="KW-0963">Cytoplasm</keyword>
<dbReference type="EMBL" id="LT554635">
    <property type="protein sequence ID" value="SAM06790.1"/>
    <property type="molecule type" value="Genomic_DNA"/>
</dbReference>
<dbReference type="InParanoid" id="A0A168RFZ9"/>
<gene>
    <name evidence="10" type="primary">ABSGL_12521.1 scaffold 12955</name>
</gene>
<proteinExistence type="inferred from homology"/>
<dbReference type="OrthoDB" id="128308at2759"/>
<sequence length="369" mass="41165">MSNRQGYLETSKSGRQSSKTSTKFTCSDAVKADLFGISSSHSAPKFKPKKKIEPLKRGPRRPVRQLEVDSTLITPAEPTLTKDDPLTTLCPYCQETLTTSQSPTLPPALKAALEAIKRANKEHCDNRGDYSNLPRRRFVSNRDKFRFCQLHTLELKVKPEGIKKGFPVDLDFTGLDTRVESLVPALTRVINGHVNSPYRDIALAAYKDMGAQKARSTMGVMSRFEKTLPGYYGPKGASIILNTLNKRLLHTGIVTYEKTRPQLPVEYVQQVLVPETGWRLIQEDLQHSGKATAKRQKVDPAQRAMDLMEQSRDFGTRVYPVDDDDDGTTNSNDFNDTHDNGGPSGDDEDANDFTDILEFVSSGEESNHS</sequence>
<evidence type="ECO:0000256" key="6">
    <source>
        <dbReference type="ARBA" id="ARBA00022490"/>
    </source>
</evidence>
<evidence type="ECO:0000256" key="3">
    <source>
        <dbReference type="ARBA" id="ARBA00004496"/>
    </source>
</evidence>
<feature type="region of interest" description="Disordered" evidence="8">
    <location>
        <begin position="1"/>
        <end position="23"/>
    </location>
</feature>
<accession>A0A168RFZ9</accession>
<dbReference type="SMART" id="SM01312">
    <property type="entry name" value="RTC4"/>
    <property type="match status" value="1"/>
</dbReference>
<reference evidence="10" key="1">
    <citation type="submission" date="2016-04" db="EMBL/GenBank/DDBJ databases">
        <authorList>
            <person name="Evans L.H."/>
            <person name="Alamgir A."/>
            <person name="Owens N."/>
            <person name="Weber N.D."/>
            <person name="Virtaneva K."/>
            <person name="Barbian K."/>
            <person name="Babar A."/>
            <person name="Rosenke K."/>
        </authorList>
    </citation>
    <scope>NUCLEOTIDE SEQUENCE [LARGE SCALE GENOMIC DNA]</scope>
    <source>
        <strain evidence="10">CBS 101.48</strain>
    </source>
</reference>
<dbReference type="GO" id="GO:0005737">
    <property type="term" value="C:cytoplasm"/>
    <property type="evidence" value="ECO:0007669"/>
    <property type="project" value="UniProtKB-SubCell"/>
</dbReference>